<dbReference type="InParanoid" id="A2DX01"/>
<dbReference type="RefSeq" id="XP_001327251.1">
    <property type="nucleotide sequence ID" value="XM_001327216.1"/>
</dbReference>
<dbReference type="VEuPathDB" id="TrichDB:TVAG_019280"/>
<accession>A2DX01</accession>
<evidence type="ECO:0000313" key="1">
    <source>
        <dbReference type="EMBL" id="EAY15028.1"/>
    </source>
</evidence>
<sequence length="277" mass="32513">MGYKLTTSRSGTYGHYSYLDIDCPVRRSFSTSRTPRTANNSTDLFDLESQTKFRDLLEHQRKELSVFERNYILENQDIVDEMSNIDKVFDVDERERLQMEGQLVKHQYNMSKLALQRKQKKEREEFWKERNRQKNEIMPYHEEIASTPYIQRPRSVALSQITTPRKIDSSMPDIVEVNGDDINFGNEAEKEKLENEKRSKIKIRERDEIKPITGTFLSNRYVNLSKANKIGKFAKPRKSIPKYPYSSSLRSPVTKISNDFSRVSQSPEITIGNEKLQ</sequence>
<gene>
    <name evidence="1" type="ORF">TVAG_019280</name>
</gene>
<dbReference type="VEuPathDB" id="TrichDB:TVAGG3_0184910"/>
<reference evidence="1" key="2">
    <citation type="journal article" date="2007" name="Science">
        <title>Draft genome sequence of the sexually transmitted pathogen Trichomonas vaginalis.</title>
        <authorList>
            <person name="Carlton J.M."/>
            <person name="Hirt R.P."/>
            <person name="Silva J.C."/>
            <person name="Delcher A.L."/>
            <person name="Schatz M."/>
            <person name="Zhao Q."/>
            <person name="Wortman J.R."/>
            <person name="Bidwell S.L."/>
            <person name="Alsmark U.C.M."/>
            <person name="Besteiro S."/>
            <person name="Sicheritz-Ponten T."/>
            <person name="Noel C.J."/>
            <person name="Dacks J.B."/>
            <person name="Foster P.G."/>
            <person name="Simillion C."/>
            <person name="Van de Peer Y."/>
            <person name="Miranda-Saavedra D."/>
            <person name="Barton G.J."/>
            <person name="Westrop G.D."/>
            <person name="Mueller S."/>
            <person name="Dessi D."/>
            <person name="Fiori P.L."/>
            <person name="Ren Q."/>
            <person name="Paulsen I."/>
            <person name="Zhang H."/>
            <person name="Bastida-Corcuera F.D."/>
            <person name="Simoes-Barbosa A."/>
            <person name="Brown M.T."/>
            <person name="Hayes R.D."/>
            <person name="Mukherjee M."/>
            <person name="Okumura C.Y."/>
            <person name="Schneider R."/>
            <person name="Smith A.J."/>
            <person name="Vanacova S."/>
            <person name="Villalvazo M."/>
            <person name="Haas B.J."/>
            <person name="Pertea M."/>
            <person name="Feldblyum T.V."/>
            <person name="Utterback T.R."/>
            <person name="Shu C.L."/>
            <person name="Osoegawa K."/>
            <person name="de Jong P.J."/>
            <person name="Hrdy I."/>
            <person name="Horvathova L."/>
            <person name="Zubacova Z."/>
            <person name="Dolezal P."/>
            <person name="Malik S.B."/>
            <person name="Logsdon J.M. Jr."/>
            <person name="Henze K."/>
            <person name="Gupta A."/>
            <person name="Wang C.C."/>
            <person name="Dunne R.L."/>
            <person name="Upcroft J.A."/>
            <person name="Upcroft P."/>
            <person name="White O."/>
            <person name="Salzberg S.L."/>
            <person name="Tang P."/>
            <person name="Chiu C.-H."/>
            <person name="Lee Y.-S."/>
            <person name="Embley T.M."/>
            <person name="Coombs G.H."/>
            <person name="Mottram J.C."/>
            <person name="Tachezy J."/>
            <person name="Fraser-Liggett C.M."/>
            <person name="Johnson P.J."/>
        </authorList>
    </citation>
    <scope>NUCLEOTIDE SEQUENCE [LARGE SCALE GENOMIC DNA]</scope>
    <source>
        <strain evidence="1">G3</strain>
    </source>
</reference>
<reference evidence="1" key="1">
    <citation type="submission" date="2006-10" db="EMBL/GenBank/DDBJ databases">
        <authorList>
            <person name="Amadeo P."/>
            <person name="Zhao Q."/>
            <person name="Wortman J."/>
            <person name="Fraser-Liggett C."/>
            <person name="Carlton J."/>
        </authorList>
    </citation>
    <scope>NUCLEOTIDE SEQUENCE</scope>
    <source>
        <strain evidence="1">G3</strain>
    </source>
</reference>
<protein>
    <submittedName>
        <fullName evidence="1">Uncharacterized protein</fullName>
    </submittedName>
</protein>
<dbReference type="AlphaFoldDB" id="A2DX01"/>
<organism evidence="1 2">
    <name type="scientific">Trichomonas vaginalis (strain ATCC PRA-98 / G3)</name>
    <dbReference type="NCBI Taxonomy" id="412133"/>
    <lineage>
        <taxon>Eukaryota</taxon>
        <taxon>Metamonada</taxon>
        <taxon>Parabasalia</taxon>
        <taxon>Trichomonadida</taxon>
        <taxon>Trichomonadidae</taxon>
        <taxon>Trichomonas</taxon>
    </lineage>
</organism>
<dbReference type="KEGG" id="tva:4773028"/>
<name>A2DX01_TRIV3</name>
<evidence type="ECO:0000313" key="2">
    <source>
        <dbReference type="Proteomes" id="UP000001542"/>
    </source>
</evidence>
<keyword evidence="2" id="KW-1185">Reference proteome</keyword>
<proteinExistence type="predicted"/>
<dbReference type="Proteomes" id="UP000001542">
    <property type="component" value="Unassembled WGS sequence"/>
</dbReference>
<dbReference type="EMBL" id="DS113261">
    <property type="protein sequence ID" value="EAY15028.1"/>
    <property type="molecule type" value="Genomic_DNA"/>
</dbReference>